<gene>
    <name evidence="4" type="ORF">TVAG_086520</name>
</gene>
<dbReference type="VEuPathDB" id="TrichDB:TVAGG3_0944390"/>
<name>A2G7K8_TRIV3</name>
<dbReference type="Pfam" id="PF16417">
    <property type="entry name" value="CNOT1_TTP_bind"/>
    <property type="match status" value="1"/>
</dbReference>
<dbReference type="GO" id="GO:0000932">
    <property type="term" value="C:P-body"/>
    <property type="evidence" value="ECO:0000318"/>
    <property type="project" value="GO_Central"/>
</dbReference>
<dbReference type="PANTHER" id="PTHR13162:SF8">
    <property type="entry name" value="CCR4-NOT TRANSCRIPTION COMPLEX SUBUNIT 1"/>
    <property type="match status" value="1"/>
</dbReference>
<dbReference type="SMR" id="A2G7K8"/>
<evidence type="ECO:0000259" key="3">
    <source>
        <dbReference type="Pfam" id="PF16417"/>
    </source>
</evidence>
<dbReference type="Gene3D" id="1.25.40.840">
    <property type="entry name" value="CCR4-NOT transcription complex subunit 1 TTP binding domain"/>
    <property type="match status" value="1"/>
</dbReference>
<dbReference type="GO" id="GO:0017148">
    <property type="term" value="P:negative regulation of translation"/>
    <property type="evidence" value="ECO:0007669"/>
    <property type="project" value="InterPro"/>
</dbReference>
<sequence length="1692" mass="192950">MSKNLDEKPFYQLTEVPISYDLDSNKDGNLIPIISLEDVKINISLASVMSESDTSLILSPRRLLNIFNFYPNFSEADAAIFYLSLVIPKNKFKDQLIMMQSQTREKVFNDIKTVILNFKVDPLKLISKFDVTGIPPLSSESCSLLFEAIRPFFTQRPIPPTQFTTKWENKELQLSFIEYLSSKKVPEIDFSKTDRRLNTTNLTSQLPFLSQINYCWQSLEFDECALSLTENDPVALGRLLDKLTERSPALILTVLGQTKFRNANIDQLSTRALQKLITQPDSQQLYTALYDISPEFINSVTIALYKEQPLLISILERTTQNQYNDLSLSNNVSFATDLAFAASTTRSLGNFIKNYTAKYTNSALPQILEIVKRRISEHGSKNELYTNTALDDFFDYLYHSFDNYPIEICAIIRNAYSSCCLARTGIKVLIFKLKIPQSKLHEIKQRASMRFSKLIDGEILPDDFAKEISVASTNDPTYFSCVTHYLLTELQYLEKHAQQTVEILAHLIGHLVCEKCLSEKQTNFVLSFIKQSMSEPERSPKFLLSTIALSDMIPDLTSHPQFVFEVVRESQLRDKNTRLYDRLLKICQSMNEPMAINHPKTITLHEKLKQFENPLPPPSNIAQRIELIESNPELIESVISEAIQYTNFLASYVVNLIMDHSKLIDKLCPIITKNGDFSRVCVMAASYFAITMVMDPLFDSPKGGLLRRRFVILGKFIGLLTLAENIPLLSRFLDLKKLLVYSYYQGKLYGVVPFVVSVFMVASPFFKPPNPYTSSILHVLAVIYCTDCIKSSIKQQINRLFANFDINISLFTATPHIFPEKTKDNFDFLMAPFSLLHFVAGSSIERIIQFDESVFNSFIQAYIIIPDSPCFKKHPEKRDLVKAAIAKTAYTHLKSESTKLASMAAATATEFISRDIFGSEYITDIAKDFTKQLCAGLTLFMAPMRISRPLLNSLKDKNGEFIVEWNDEFMSKNYDWITQLFRDIVRLRAWNEVQNNIQQMEDKMNMKTKTKNTVQPNVLQIYSDLNDLSLSQQGFPQFDIQQIKEKMVPTSTEMDEFLKSFHFEQFAQQGNGDQMIPVDDINIQTKIKNCPDFTHISPSIFTLKSMMKSLLTVLSKYPRRDIEMIITQIIERLLSSVPFTYLLSIRSYILSWMRISIQSSFVIVELIKMGAIDPSELDILYSEVLNQEPFNSKNCLFIAQFLNYAICETKVVDVKSMVSTLSIISALPISNIDKDNDISASATTSLEEMNTDMHPLEKSSKLKRIMSFDEPPSFQELYSFNLAIYSNEQDEQQIISASKQCTSCGRPFYDALFASESDRIIRQYLRCACETKDLQVNLSTILDSLHDVITKRGCVIGSDLRAQSSAAATVISLGCDSLENGLKISKFLHKVRPFVCPSFTFCWITLISDRRFIYTLLSNNEGWSDYCVLLSDFVVTVGSINTNSESFSKIYNSLLRLVLVLLHDFNNFVVGCCDVLIDVSPIHLTQLRNIFLSLQPNENVSKIQIQFDKTVNFTDIMNNIFNDNSYDENVLKQIVPQVNSRKESDVFVSFLLSNMPNLQQLKMNTTADEIKVCLSFISVLNLCQTPEQCTMICNSVLDQVRSENTKESIGASKMILYVIVSQDAERNNFPVKDVLIKVIAQRISTPAPHPQQLQYLVRDILSQHAFWSLPSIKMNSSVVNFFMAAKQAFQKK</sequence>
<dbReference type="VEuPathDB" id="TrichDB:TVAG_086520"/>
<evidence type="ECO:0000313" key="5">
    <source>
        <dbReference type="Proteomes" id="UP000001542"/>
    </source>
</evidence>
<dbReference type="InParanoid" id="A2G7K8"/>
<dbReference type="FunCoup" id="A2G7K8">
    <property type="interactions" value="777"/>
</dbReference>
<evidence type="ECO:0000259" key="2">
    <source>
        <dbReference type="Pfam" id="PF16415"/>
    </source>
</evidence>
<reference evidence="4" key="1">
    <citation type="submission" date="2006-10" db="EMBL/GenBank/DDBJ databases">
        <authorList>
            <person name="Amadeo P."/>
            <person name="Zhao Q."/>
            <person name="Wortman J."/>
            <person name="Fraser-Liggett C."/>
            <person name="Carlton J."/>
        </authorList>
    </citation>
    <scope>NUCLEOTIDE SEQUENCE</scope>
    <source>
        <strain evidence="4">G3</strain>
    </source>
</reference>
<evidence type="ECO:0000313" key="4">
    <source>
        <dbReference type="EMBL" id="EAX86861.1"/>
    </source>
</evidence>
<protein>
    <submittedName>
        <fullName evidence="4">Uncharacterized protein</fullName>
    </submittedName>
</protein>
<dbReference type="STRING" id="5722.A2G7K8"/>
<dbReference type="eggNOG" id="KOG1831">
    <property type="taxonomic scope" value="Eukaryota"/>
</dbReference>
<evidence type="ECO:0000259" key="1">
    <source>
        <dbReference type="Pfam" id="PF04054"/>
    </source>
</evidence>
<dbReference type="Pfam" id="PF04054">
    <property type="entry name" value="Not1"/>
    <property type="match status" value="1"/>
</dbReference>
<dbReference type="OrthoDB" id="1933107at2759"/>
<dbReference type="InterPro" id="IPR032193">
    <property type="entry name" value="CNOT1_TTP_bind"/>
</dbReference>
<dbReference type="Pfam" id="PF16415">
    <property type="entry name" value="CNOT1_CAF1_bind"/>
    <property type="match status" value="1"/>
</dbReference>
<organism evidence="4 5">
    <name type="scientific">Trichomonas vaginalis (strain ATCC PRA-98 / G3)</name>
    <dbReference type="NCBI Taxonomy" id="412133"/>
    <lineage>
        <taxon>Eukaryota</taxon>
        <taxon>Metamonada</taxon>
        <taxon>Parabasalia</taxon>
        <taxon>Trichomonadida</taxon>
        <taxon>Trichomonadidae</taxon>
        <taxon>Trichomonas</taxon>
    </lineage>
</organism>
<dbReference type="Gene3D" id="1.25.40.790">
    <property type="match status" value="1"/>
</dbReference>
<keyword evidence="5" id="KW-1185">Reference proteome</keyword>
<dbReference type="Gene3D" id="1.25.40.180">
    <property type="match status" value="1"/>
</dbReference>
<dbReference type="InterPro" id="IPR040398">
    <property type="entry name" value="Not1"/>
</dbReference>
<feature type="domain" description="CCR4-NOT transcription complex subunit 1 TTP binding" evidence="3">
    <location>
        <begin position="440"/>
        <end position="585"/>
    </location>
</feature>
<dbReference type="Proteomes" id="UP000001542">
    <property type="component" value="Unassembled WGS sequence"/>
</dbReference>
<feature type="domain" description="CCR4-NOT transcription complex subunit 1 CAF1-binding" evidence="2">
    <location>
        <begin position="708"/>
        <end position="814"/>
    </location>
</feature>
<dbReference type="GO" id="GO:0000288">
    <property type="term" value="P:nuclear-transcribed mRNA catabolic process, deadenylation-dependent decay"/>
    <property type="evidence" value="ECO:0000318"/>
    <property type="project" value="GO_Central"/>
</dbReference>
<dbReference type="EMBL" id="DS114556">
    <property type="protein sequence ID" value="EAX86861.1"/>
    <property type="molecule type" value="Genomic_DNA"/>
</dbReference>
<dbReference type="GO" id="GO:0030015">
    <property type="term" value="C:CCR4-NOT core complex"/>
    <property type="evidence" value="ECO:0000318"/>
    <property type="project" value="GO_Central"/>
</dbReference>
<accession>A2G7K8</accession>
<dbReference type="GO" id="GO:0060090">
    <property type="term" value="F:molecular adaptor activity"/>
    <property type="evidence" value="ECO:0000318"/>
    <property type="project" value="GO_Central"/>
</dbReference>
<dbReference type="InterPro" id="IPR007196">
    <property type="entry name" value="CCR4-Not_Not1_C"/>
</dbReference>
<dbReference type="PANTHER" id="PTHR13162">
    <property type="entry name" value="CCR4-NOT TRANSCRIPTION COMPLEX"/>
    <property type="match status" value="1"/>
</dbReference>
<feature type="domain" description="CCR4-Not complex component Not1 C-terminal" evidence="1">
    <location>
        <begin position="1383"/>
        <end position="1580"/>
    </location>
</feature>
<reference evidence="4" key="2">
    <citation type="journal article" date="2007" name="Science">
        <title>Draft genome sequence of the sexually transmitted pathogen Trichomonas vaginalis.</title>
        <authorList>
            <person name="Carlton J.M."/>
            <person name="Hirt R.P."/>
            <person name="Silva J.C."/>
            <person name="Delcher A.L."/>
            <person name="Schatz M."/>
            <person name="Zhao Q."/>
            <person name="Wortman J.R."/>
            <person name="Bidwell S.L."/>
            <person name="Alsmark U.C.M."/>
            <person name="Besteiro S."/>
            <person name="Sicheritz-Ponten T."/>
            <person name="Noel C.J."/>
            <person name="Dacks J.B."/>
            <person name="Foster P.G."/>
            <person name="Simillion C."/>
            <person name="Van de Peer Y."/>
            <person name="Miranda-Saavedra D."/>
            <person name="Barton G.J."/>
            <person name="Westrop G.D."/>
            <person name="Mueller S."/>
            <person name="Dessi D."/>
            <person name="Fiori P.L."/>
            <person name="Ren Q."/>
            <person name="Paulsen I."/>
            <person name="Zhang H."/>
            <person name="Bastida-Corcuera F.D."/>
            <person name="Simoes-Barbosa A."/>
            <person name="Brown M.T."/>
            <person name="Hayes R.D."/>
            <person name="Mukherjee M."/>
            <person name="Okumura C.Y."/>
            <person name="Schneider R."/>
            <person name="Smith A.J."/>
            <person name="Vanacova S."/>
            <person name="Villalvazo M."/>
            <person name="Haas B.J."/>
            <person name="Pertea M."/>
            <person name="Feldblyum T.V."/>
            <person name="Utterback T.R."/>
            <person name="Shu C.L."/>
            <person name="Osoegawa K."/>
            <person name="de Jong P.J."/>
            <person name="Hrdy I."/>
            <person name="Horvathova L."/>
            <person name="Zubacova Z."/>
            <person name="Dolezal P."/>
            <person name="Malik S.B."/>
            <person name="Logsdon J.M. Jr."/>
            <person name="Henze K."/>
            <person name="Gupta A."/>
            <person name="Wang C.C."/>
            <person name="Dunne R.L."/>
            <person name="Upcroft J.A."/>
            <person name="Upcroft P."/>
            <person name="White O."/>
            <person name="Salzberg S.L."/>
            <person name="Tang P."/>
            <person name="Chiu C.-H."/>
            <person name="Lee Y.-S."/>
            <person name="Embley T.M."/>
            <person name="Coombs G.H."/>
            <person name="Mottram J.C."/>
            <person name="Tachezy J."/>
            <person name="Fraser-Liggett C.M."/>
            <person name="Johnson P.J."/>
        </authorList>
    </citation>
    <scope>NUCLEOTIDE SEQUENCE [LARGE SCALE GENOMIC DNA]</scope>
    <source>
        <strain evidence="4">G3</strain>
    </source>
</reference>
<dbReference type="InterPro" id="IPR038535">
    <property type="entry name" value="CNOT1_TTP_bind_sf"/>
</dbReference>
<proteinExistence type="predicted"/>
<dbReference type="InterPro" id="IPR032191">
    <property type="entry name" value="CNOT1_CAF1_bind"/>
</dbReference>